<feature type="short sequence motif" description="'HIGH' region" evidence="8">
    <location>
        <begin position="11"/>
        <end position="21"/>
    </location>
</feature>
<evidence type="ECO:0000259" key="10">
    <source>
        <dbReference type="Pfam" id="PF09334"/>
    </source>
</evidence>
<evidence type="ECO:0000256" key="4">
    <source>
        <dbReference type="ARBA" id="ARBA00022840"/>
    </source>
</evidence>
<dbReference type="PRINTS" id="PR01041">
    <property type="entry name" value="TRNASYNTHMET"/>
</dbReference>
<keyword evidence="12" id="KW-1185">Reference proteome</keyword>
<dbReference type="InterPro" id="IPR015413">
    <property type="entry name" value="Methionyl/Leucyl_tRNA_Synth"/>
</dbReference>
<feature type="binding site" evidence="8">
    <location>
        <position position="126"/>
    </location>
    <ligand>
        <name>Zn(2+)</name>
        <dbReference type="ChEBI" id="CHEBI:29105"/>
    </ligand>
</feature>
<dbReference type="Gene3D" id="3.40.50.620">
    <property type="entry name" value="HUPs"/>
    <property type="match status" value="1"/>
</dbReference>
<dbReference type="CDD" id="cd00814">
    <property type="entry name" value="MetRS_core"/>
    <property type="match status" value="1"/>
</dbReference>
<dbReference type="Pfam" id="PF09334">
    <property type="entry name" value="tRNA-synt_1g"/>
    <property type="match status" value="1"/>
</dbReference>
<comment type="similarity">
    <text evidence="8">Belongs to the class-I aminoacyl-tRNA synthetase family. MetG type 2A subfamily.</text>
</comment>
<dbReference type="AlphaFoldDB" id="A0A497XRD7"/>
<reference evidence="11 12" key="1">
    <citation type="submission" date="2018-10" db="EMBL/GenBank/DDBJ databases">
        <title>Genomic Encyclopedia of Archaeal and Bacterial Type Strains, Phase II (KMG-II): from individual species to whole genera.</title>
        <authorList>
            <person name="Goeker M."/>
        </authorList>
    </citation>
    <scope>NUCLEOTIDE SEQUENCE [LARGE SCALE GENOMIC DNA]</scope>
    <source>
        <strain evidence="11 12">DSM 16510</strain>
    </source>
</reference>
<evidence type="ECO:0000256" key="1">
    <source>
        <dbReference type="ARBA" id="ARBA00003314"/>
    </source>
</evidence>
<evidence type="ECO:0000256" key="2">
    <source>
        <dbReference type="ARBA" id="ARBA00022598"/>
    </source>
</evidence>
<feature type="binding site" evidence="8">
    <location>
        <position position="144"/>
    </location>
    <ligand>
        <name>Zn(2+)</name>
        <dbReference type="ChEBI" id="CHEBI:29105"/>
    </ligand>
</feature>
<evidence type="ECO:0000256" key="5">
    <source>
        <dbReference type="ARBA" id="ARBA00022917"/>
    </source>
</evidence>
<proteinExistence type="inferred from homology"/>
<dbReference type="InterPro" id="IPR023457">
    <property type="entry name" value="Met-tRNA_synth_2"/>
</dbReference>
<evidence type="ECO:0000256" key="7">
    <source>
        <dbReference type="ARBA" id="ARBA00047364"/>
    </source>
</evidence>
<accession>A0A497XRD7</accession>
<name>A0A497XRD7_9AQUI</name>
<comment type="catalytic activity">
    <reaction evidence="7 8">
        <text>tRNA(Met) + L-methionine + ATP = L-methionyl-tRNA(Met) + AMP + diphosphate</text>
        <dbReference type="Rhea" id="RHEA:13481"/>
        <dbReference type="Rhea" id="RHEA-COMP:9667"/>
        <dbReference type="Rhea" id="RHEA-COMP:9698"/>
        <dbReference type="ChEBI" id="CHEBI:30616"/>
        <dbReference type="ChEBI" id="CHEBI:33019"/>
        <dbReference type="ChEBI" id="CHEBI:57844"/>
        <dbReference type="ChEBI" id="CHEBI:78442"/>
        <dbReference type="ChEBI" id="CHEBI:78530"/>
        <dbReference type="ChEBI" id="CHEBI:456215"/>
        <dbReference type="EC" id="6.1.1.10"/>
    </reaction>
</comment>
<comment type="cofactor">
    <cofactor evidence="8">
        <name>Zn(2+)</name>
        <dbReference type="ChEBI" id="CHEBI:29105"/>
    </cofactor>
    <text evidence="8">Binds 1 zinc ion per subunit.</text>
</comment>
<comment type="subcellular location">
    <subcellularLocation>
        <location evidence="8">Cytoplasm</location>
    </subcellularLocation>
</comment>
<dbReference type="Proteomes" id="UP000267841">
    <property type="component" value="Unassembled WGS sequence"/>
</dbReference>
<dbReference type="HAMAP" id="MF_01228">
    <property type="entry name" value="Met_tRNA_synth_type2"/>
    <property type="match status" value="1"/>
</dbReference>
<dbReference type="EC" id="6.1.1.10" evidence="8"/>
<dbReference type="GO" id="GO:0005524">
    <property type="term" value="F:ATP binding"/>
    <property type="evidence" value="ECO:0007669"/>
    <property type="project" value="UniProtKB-UniRule"/>
</dbReference>
<feature type="binding site" evidence="8">
    <location>
        <position position="147"/>
    </location>
    <ligand>
        <name>Zn(2+)</name>
        <dbReference type="ChEBI" id="CHEBI:29105"/>
    </ligand>
</feature>
<comment type="function">
    <text evidence="1 8">Is required not only for elongation of protein synthesis but also for the initiation of all mRNA translation through initiator tRNA(fMet) aminoacylation.</text>
</comment>
<dbReference type="InterPro" id="IPR014729">
    <property type="entry name" value="Rossmann-like_a/b/a_fold"/>
</dbReference>
<evidence type="ECO:0000256" key="3">
    <source>
        <dbReference type="ARBA" id="ARBA00022741"/>
    </source>
</evidence>
<keyword evidence="5 8" id="KW-0648">Protein biosynthesis</keyword>
<evidence type="ECO:0000313" key="12">
    <source>
        <dbReference type="Proteomes" id="UP000267841"/>
    </source>
</evidence>
<dbReference type="InterPro" id="IPR014758">
    <property type="entry name" value="Met-tRNA_synth"/>
</dbReference>
<keyword evidence="8" id="KW-0963">Cytoplasm</keyword>
<dbReference type="GO" id="GO:0004825">
    <property type="term" value="F:methionine-tRNA ligase activity"/>
    <property type="evidence" value="ECO:0007669"/>
    <property type="project" value="UniProtKB-UniRule"/>
</dbReference>
<dbReference type="InterPro" id="IPR033911">
    <property type="entry name" value="MetRS_core"/>
</dbReference>
<keyword evidence="4 8" id="KW-0067">ATP-binding</keyword>
<evidence type="ECO:0000259" key="9">
    <source>
        <dbReference type="Pfam" id="PF00133"/>
    </source>
</evidence>
<feature type="domain" description="Methionyl/Leucyl tRNA synthetase" evidence="10">
    <location>
        <begin position="144"/>
        <end position="355"/>
    </location>
</feature>
<dbReference type="RefSeq" id="WP_121011222.1">
    <property type="nucleotide sequence ID" value="NZ_RCCJ01000001.1"/>
</dbReference>
<protein>
    <recommendedName>
        <fullName evidence="8">Methionine--tRNA ligase</fullName>
        <ecNumber evidence="8">6.1.1.10</ecNumber>
    </recommendedName>
    <alternativeName>
        <fullName evidence="8">Methionyl-tRNA synthetase</fullName>
        <shortName evidence="8">MetRS</shortName>
    </alternativeName>
</protein>
<comment type="caution">
    <text evidence="11">The sequence shown here is derived from an EMBL/GenBank/DDBJ whole genome shotgun (WGS) entry which is preliminary data.</text>
</comment>
<dbReference type="InterPro" id="IPR002300">
    <property type="entry name" value="aa-tRNA-synth_Ia"/>
</dbReference>
<keyword evidence="8" id="KW-0479">Metal-binding</keyword>
<feature type="binding site" evidence="8">
    <location>
        <position position="129"/>
    </location>
    <ligand>
        <name>Zn(2+)</name>
        <dbReference type="ChEBI" id="CHEBI:29105"/>
    </ligand>
</feature>
<keyword evidence="3 8" id="KW-0547">Nucleotide-binding</keyword>
<feature type="binding site" evidence="8">
    <location>
        <position position="291"/>
    </location>
    <ligand>
        <name>ATP</name>
        <dbReference type="ChEBI" id="CHEBI:30616"/>
    </ligand>
</feature>
<dbReference type="PANTHER" id="PTHR43326:SF1">
    <property type="entry name" value="METHIONINE--TRNA LIGASE, MITOCHONDRIAL"/>
    <property type="match status" value="1"/>
</dbReference>
<dbReference type="SUPFAM" id="SSF52374">
    <property type="entry name" value="Nucleotidylyl transferase"/>
    <property type="match status" value="1"/>
</dbReference>
<evidence type="ECO:0000256" key="6">
    <source>
        <dbReference type="ARBA" id="ARBA00023146"/>
    </source>
</evidence>
<keyword evidence="6 8" id="KW-0030">Aminoacyl-tRNA synthetase</keyword>
<dbReference type="NCBIfam" id="TIGR00398">
    <property type="entry name" value="metG"/>
    <property type="match status" value="1"/>
</dbReference>
<evidence type="ECO:0000256" key="8">
    <source>
        <dbReference type="HAMAP-Rule" id="MF_01228"/>
    </source>
</evidence>
<dbReference type="Gene3D" id="1.10.730.10">
    <property type="entry name" value="Isoleucyl-tRNA Synthetase, Domain 1"/>
    <property type="match status" value="1"/>
</dbReference>
<dbReference type="GO" id="GO:0005737">
    <property type="term" value="C:cytoplasm"/>
    <property type="evidence" value="ECO:0007669"/>
    <property type="project" value="UniProtKB-SubCell"/>
</dbReference>
<keyword evidence="8" id="KW-0862">Zinc</keyword>
<comment type="subunit">
    <text evidence="8">Monomer.</text>
</comment>
<dbReference type="InterPro" id="IPR041872">
    <property type="entry name" value="Anticodon_Met"/>
</dbReference>
<dbReference type="InterPro" id="IPR009080">
    <property type="entry name" value="tRNAsynth_Ia_anticodon-bd"/>
</dbReference>
<dbReference type="FunFam" id="2.170.220.10:FF:000001">
    <property type="entry name" value="methionine--tRNA ligase, mitochondrial"/>
    <property type="match status" value="1"/>
</dbReference>
<dbReference type="PANTHER" id="PTHR43326">
    <property type="entry name" value="METHIONYL-TRNA SYNTHETASE"/>
    <property type="match status" value="1"/>
</dbReference>
<dbReference type="Pfam" id="PF00133">
    <property type="entry name" value="tRNA-synt_1"/>
    <property type="match status" value="1"/>
</dbReference>
<gene>
    <name evidence="8" type="primary">metG</name>
    <name evidence="11" type="ORF">BCF55_1135</name>
</gene>
<dbReference type="GO" id="GO:0046872">
    <property type="term" value="F:metal ion binding"/>
    <property type="evidence" value="ECO:0007669"/>
    <property type="project" value="UniProtKB-KW"/>
</dbReference>
<dbReference type="OrthoDB" id="9810191at2"/>
<feature type="domain" description="Aminoacyl-tRNA synthetase class Ia" evidence="9">
    <location>
        <begin position="3"/>
        <end position="93"/>
    </location>
</feature>
<dbReference type="GO" id="GO:0006431">
    <property type="term" value="P:methionyl-tRNA aminoacylation"/>
    <property type="evidence" value="ECO:0007669"/>
    <property type="project" value="UniProtKB-UniRule"/>
</dbReference>
<dbReference type="SUPFAM" id="SSF47323">
    <property type="entry name" value="Anticodon-binding domain of a subclass of class I aminoacyl-tRNA synthetases"/>
    <property type="match status" value="1"/>
</dbReference>
<evidence type="ECO:0000313" key="11">
    <source>
        <dbReference type="EMBL" id="RLJ70851.1"/>
    </source>
</evidence>
<feature type="short sequence motif" description="'KMSKS' region" evidence="8">
    <location>
        <begin position="292"/>
        <end position="296"/>
    </location>
</feature>
<dbReference type="NCBIfam" id="NF008900">
    <property type="entry name" value="PRK12267.1"/>
    <property type="match status" value="1"/>
</dbReference>
<sequence length="493" mass="57511">MSKFYVTTPIYYVNDVPHIGHAYTTIAADTLARFHRLRGYEVFFLTGTDEHGLKIQKSAEEKGISPKELADINSENFKKLWTFLNIEYTKFIRTTDPEHVELVKEVFQKSYERGDIYLGEYEGWYCVGCEEFKSEMELAEGNTCPIHLKPCEYIKEPSYFFRLSKYQEKLLALYESYPDFIKPDYRRNEIVSFVKQGLKDLSVTRPRSRVKWGIPVPFDEEHTIYVWFDALFNYISALGTEVHKYWPADLHIVGKDILRFHTVYWPSFLLSVGYEIPKTVFAHGWWTVEGKKMSKSLGNVVNPYEVVEEYGLDEVRYFLLREVPFGQDGDFSKEAILNRINGELANEIGNLFSRVVSMSIKYLGGRVSGKADQAYVEFAQEVIGSYEENMRDVNFYRAIEEVLKLSSFLNKYVDEKAPWELAKRGDEKLKDVLYTLVDGLFILHYLLTPIMPGKMELARRMLGVEEVPQEIKPSSFPTYRLGERQILFPRREA</sequence>
<dbReference type="Gene3D" id="2.170.220.10">
    <property type="match status" value="1"/>
</dbReference>
<dbReference type="EMBL" id="RCCJ01000001">
    <property type="protein sequence ID" value="RLJ70851.1"/>
    <property type="molecule type" value="Genomic_DNA"/>
</dbReference>
<dbReference type="CDD" id="cd07957">
    <property type="entry name" value="Anticodon_Ia_Met"/>
    <property type="match status" value="1"/>
</dbReference>
<organism evidence="11 12">
    <name type="scientific">Hydrogenivirga caldilitoris</name>
    <dbReference type="NCBI Taxonomy" id="246264"/>
    <lineage>
        <taxon>Bacteria</taxon>
        <taxon>Pseudomonadati</taxon>
        <taxon>Aquificota</taxon>
        <taxon>Aquificia</taxon>
        <taxon>Aquificales</taxon>
        <taxon>Aquificaceae</taxon>
        <taxon>Hydrogenivirga</taxon>
    </lineage>
</organism>
<keyword evidence="2 8" id="KW-0436">Ligase</keyword>